<reference evidence="7 8" key="1">
    <citation type="journal article" date="2016" name="Nat. Commun.">
        <title>Thousands of microbial genomes shed light on interconnected biogeochemical processes in an aquifer system.</title>
        <authorList>
            <person name="Anantharaman K."/>
            <person name="Brown C.T."/>
            <person name="Hug L.A."/>
            <person name="Sharon I."/>
            <person name="Castelle C.J."/>
            <person name="Probst A.J."/>
            <person name="Thomas B.C."/>
            <person name="Singh A."/>
            <person name="Wilkins M.J."/>
            <person name="Karaoz U."/>
            <person name="Brodie E.L."/>
            <person name="Williams K.H."/>
            <person name="Hubbard S.S."/>
            <person name="Banfield J.F."/>
        </authorList>
    </citation>
    <scope>NUCLEOTIDE SEQUENCE [LARGE SCALE GENOMIC DNA]</scope>
</reference>
<evidence type="ECO:0000256" key="6">
    <source>
        <dbReference type="SAM" id="Phobius"/>
    </source>
</evidence>
<keyword evidence="3 6" id="KW-0812">Transmembrane</keyword>
<evidence type="ECO:0000256" key="3">
    <source>
        <dbReference type="ARBA" id="ARBA00022692"/>
    </source>
</evidence>
<dbReference type="PANTHER" id="PTHR30294">
    <property type="entry name" value="MEMBRANE COMPONENT OF ABC TRANSPORTER YHHJ-RELATED"/>
    <property type="match status" value="1"/>
</dbReference>
<keyword evidence="4 6" id="KW-1133">Transmembrane helix</keyword>
<dbReference type="AlphaFoldDB" id="A0A1F7I3F2"/>
<evidence type="ECO:0000256" key="1">
    <source>
        <dbReference type="ARBA" id="ARBA00004651"/>
    </source>
</evidence>
<feature type="transmembrane region" description="Helical" evidence="6">
    <location>
        <begin position="161"/>
        <end position="179"/>
    </location>
</feature>
<dbReference type="PANTHER" id="PTHR30294:SF29">
    <property type="entry name" value="MULTIDRUG ABC TRANSPORTER PERMEASE YBHS-RELATED"/>
    <property type="match status" value="1"/>
</dbReference>
<dbReference type="InterPro" id="IPR051449">
    <property type="entry name" value="ABC-2_transporter_component"/>
</dbReference>
<gene>
    <name evidence="7" type="ORF">A3F03_03495</name>
</gene>
<evidence type="ECO:0000313" key="8">
    <source>
        <dbReference type="Proteomes" id="UP000176803"/>
    </source>
</evidence>
<evidence type="ECO:0000313" key="7">
    <source>
        <dbReference type="EMBL" id="OGK37782.1"/>
    </source>
</evidence>
<dbReference type="GO" id="GO:0005886">
    <property type="term" value="C:plasma membrane"/>
    <property type="evidence" value="ECO:0007669"/>
    <property type="project" value="UniProtKB-SubCell"/>
</dbReference>
<evidence type="ECO:0000256" key="2">
    <source>
        <dbReference type="ARBA" id="ARBA00022475"/>
    </source>
</evidence>
<keyword evidence="2" id="KW-1003">Cell membrane</keyword>
<evidence type="ECO:0000256" key="4">
    <source>
        <dbReference type="ARBA" id="ARBA00022989"/>
    </source>
</evidence>
<feature type="transmembrane region" description="Helical" evidence="6">
    <location>
        <begin position="51"/>
        <end position="69"/>
    </location>
</feature>
<protein>
    <recommendedName>
        <fullName evidence="9">ABC transporter</fullName>
    </recommendedName>
</protein>
<feature type="transmembrane region" description="Helical" evidence="6">
    <location>
        <begin position="12"/>
        <end position="31"/>
    </location>
</feature>
<feature type="transmembrane region" description="Helical" evidence="6">
    <location>
        <begin position="132"/>
        <end position="154"/>
    </location>
</feature>
<accession>A0A1F7I3F2</accession>
<evidence type="ECO:0000256" key="5">
    <source>
        <dbReference type="ARBA" id="ARBA00023136"/>
    </source>
</evidence>
<dbReference type="EMBL" id="MGAC01000031">
    <property type="protein sequence ID" value="OGK37782.1"/>
    <property type="molecule type" value="Genomic_DNA"/>
</dbReference>
<name>A0A1F7I3F2_9BACT</name>
<comment type="subcellular location">
    <subcellularLocation>
        <location evidence="1">Cell membrane</location>
        <topology evidence="1">Multi-pass membrane protein</topology>
    </subcellularLocation>
</comment>
<feature type="transmembrane region" description="Helical" evidence="6">
    <location>
        <begin position="90"/>
        <end position="112"/>
    </location>
</feature>
<proteinExistence type="predicted"/>
<feature type="transmembrane region" description="Helical" evidence="6">
    <location>
        <begin position="216"/>
        <end position="234"/>
    </location>
</feature>
<organism evidence="7 8">
    <name type="scientific">Candidatus Roizmanbacteria bacterium RIFCSPHIGHO2_12_FULL_41_11</name>
    <dbReference type="NCBI Taxonomy" id="1802052"/>
    <lineage>
        <taxon>Bacteria</taxon>
        <taxon>Candidatus Roizmaniibacteriota</taxon>
    </lineage>
</organism>
<evidence type="ECO:0008006" key="9">
    <source>
        <dbReference type="Google" id="ProtNLM"/>
    </source>
</evidence>
<dbReference type="GO" id="GO:0140359">
    <property type="term" value="F:ABC-type transporter activity"/>
    <property type="evidence" value="ECO:0007669"/>
    <property type="project" value="InterPro"/>
</dbReference>
<comment type="caution">
    <text evidence="7">The sequence shown here is derived from an EMBL/GenBank/DDBJ whole genome shotgun (WGS) entry which is preliminary data.</text>
</comment>
<keyword evidence="5 6" id="KW-0472">Membrane</keyword>
<dbReference type="Proteomes" id="UP000176803">
    <property type="component" value="Unassembled WGS sequence"/>
</dbReference>
<sequence length="238" mass="26945">MFTLYKKELAYYLNNSIGYIVIILFAIFANFLYVKDIFVVGSASMRPFFNILPWLLMVFVPALCMRSIAEEKRTNTIELLLTLPVSETQVVLAKYLALLTLTGVSFVLTMGLPVSLFFLTKSSLSNLYIPEILVGYVGSILIASAFISLSLFFSSKTKNQVVAFLSSAVILFFLIIFSSDFASSVLPKALQDRLNYLSPVYHLQNFIKGLVDLRSLFYFLSFTVAFLFMTIIELEKRE</sequence>
<dbReference type="Pfam" id="PF12679">
    <property type="entry name" value="ABC2_membrane_2"/>
    <property type="match status" value="1"/>
</dbReference>